<dbReference type="Proteomes" id="UP000320011">
    <property type="component" value="Unassembled WGS sequence"/>
</dbReference>
<organism evidence="4 5">
    <name type="scientific">Amycolatopsis rhizosphaerae</name>
    <dbReference type="NCBI Taxonomy" id="2053003"/>
    <lineage>
        <taxon>Bacteria</taxon>
        <taxon>Bacillati</taxon>
        <taxon>Actinomycetota</taxon>
        <taxon>Actinomycetes</taxon>
        <taxon>Pseudonocardiales</taxon>
        <taxon>Pseudonocardiaceae</taxon>
        <taxon>Amycolatopsis</taxon>
    </lineage>
</organism>
<dbReference type="NCBIfam" id="TIGR00026">
    <property type="entry name" value="hi_GC_TIGR00026"/>
    <property type="match status" value="1"/>
</dbReference>
<dbReference type="AlphaFoldDB" id="A0A557ZTR0"/>
<dbReference type="Pfam" id="PF01814">
    <property type="entry name" value="Hemerythrin"/>
    <property type="match status" value="1"/>
</dbReference>
<dbReference type="PANTHER" id="PTHR39428:SF1">
    <property type="entry name" value="F420H(2)-DEPENDENT QUINONE REDUCTASE RV1261C"/>
    <property type="match status" value="1"/>
</dbReference>
<gene>
    <name evidence="4" type="ORF">FNH05_37005</name>
</gene>
<dbReference type="GO" id="GO:0070967">
    <property type="term" value="F:coenzyme F420 binding"/>
    <property type="evidence" value="ECO:0007669"/>
    <property type="project" value="TreeGrafter"/>
</dbReference>
<reference evidence="4 5" key="2">
    <citation type="submission" date="2019-08" db="EMBL/GenBank/DDBJ databases">
        <title>Amycolatopsis acidicola sp. nov., isolated from peat swamp forest soil.</title>
        <authorList>
            <person name="Srisuk N."/>
        </authorList>
    </citation>
    <scope>NUCLEOTIDE SEQUENCE [LARGE SCALE GENOMIC DNA]</scope>
    <source>
        <strain evidence="4 5">TBRC 6029</strain>
    </source>
</reference>
<evidence type="ECO:0000259" key="3">
    <source>
        <dbReference type="Pfam" id="PF01814"/>
    </source>
</evidence>
<evidence type="ECO:0000256" key="2">
    <source>
        <dbReference type="ARBA" id="ARBA00049106"/>
    </source>
</evidence>
<dbReference type="InterPro" id="IPR012349">
    <property type="entry name" value="Split_barrel_FMN-bd"/>
</dbReference>
<evidence type="ECO:0000256" key="1">
    <source>
        <dbReference type="ARBA" id="ARBA00008710"/>
    </source>
</evidence>
<dbReference type="OrthoDB" id="8225825at2"/>
<feature type="domain" description="Hemerythrin-like" evidence="3">
    <location>
        <begin position="161"/>
        <end position="295"/>
    </location>
</feature>
<comment type="catalytic activity">
    <reaction evidence="2">
        <text>oxidized coenzyme F420-(gamma-L-Glu)(n) + a quinol + H(+) = reduced coenzyme F420-(gamma-L-Glu)(n) + a quinone</text>
        <dbReference type="Rhea" id="RHEA:39663"/>
        <dbReference type="Rhea" id="RHEA-COMP:12939"/>
        <dbReference type="Rhea" id="RHEA-COMP:14378"/>
        <dbReference type="ChEBI" id="CHEBI:15378"/>
        <dbReference type="ChEBI" id="CHEBI:24646"/>
        <dbReference type="ChEBI" id="CHEBI:132124"/>
        <dbReference type="ChEBI" id="CHEBI:133980"/>
        <dbReference type="ChEBI" id="CHEBI:139511"/>
    </reaction>
</comment>
<dbReference type="Gene3D" id="1.20.120.520">
    <property type="entry name" value="nmb1532 protein domain like"/>
    <property type="match status" value="1"/>
</dbReference>
<dbReference type="GO" id="GO:0005886">
    <property type="term" value="C:plasma membrane"/>
    <property type="evidence" value="ECO:0007669"/>
    <property type="project" value="TreeGrafter"/>
</dbReference>
<dbReference type="GO" id="GO:0016491">
    <property type="term" value="F:oxidoreductase activity"/>
    <property type="evidence" value="ECO:0007669"/>
    <property type="project" value="InterPro"/>
</dbReference>
<dbReference type="Pfam" id="PF04075">
    <property type="entry name" value="F420H2_quin_red"/>
    <property type="match status" value="1"/>
</dbReference>
<evidence type="ECO:0000313" key="4">
    <source>
        <dbReference type="EMBL" id="TVT15338.1"/>
    </source>
</evidence>
<accession>A0A557ZTR0</accession>
<sequence>MPENRNPHVRPASRVSGFNQSVVDEFRAHSGRVGGPFAGGDLLLLTTVGARSGLEQTSPLAYVRDGDRLLVVGSAGGAPRHPAWYHNLLAHPMARVELGSETFGAVGVPAEGAERDRLFALIVERAPGFADYQAKVDRTLPVVILERAHTESGEARTLGAKLVEIHGWLRGQLARVRAEADTYFADRDNGASPAALGLRIRQHCLAFCESLRFHHEGEDAVMLPGLERGHPRLREVIERLRAEHRVVARIRGELEALLAGVGSADPDRFRTELDRMSRELEAHLDYEEEELIPVLDAVPFPPAAG</sequence>
<name>A0A557ZTR0_9PSEU</name>
<dbReference type="Gene3D" id="2.30.110.10">
    <property type="entry name" value="Electron Transport, Fmn-binding Protein, Chain A"/>
    <property type="match status" value="1"/>
</dbReference>
<comment type="similarity">
    <text evidence="1">Belongs to the F420H(2)-dependent quinone reductase family.</text>
</comment>
<dbReference type="InterPro" id="IPR012312">
    <property type="entry name" value="Hemerythrin-like"/>
</dbReference>
<dbReference type="EMBL" id="VJWX01000803">
    <property type="protein sequence ID" value="TVT15338.1"/>
    <property type="molecule type" value="Genomic_DNA"/>
</dbReference>
<keyword evidence="5" id="KW-1185">Reference proteome</keyword>
<dbReference type="CDD" id="cd12108">
    <property type="entry name" value="Hr-like"/>
    <property type="match status" value="1"/>
</dbReference>
<comment type="caution">
    <text evidence="4">The sequence shown here is derived from an EMBL/GenBank/DDBJ whole genome shotgun (WGS) entry which is preliminary data.</text>
</comment>
<protein>
    <submittedName>
        <fullName evidence="4">Nitroreductase family deazaflavin-dependent oxidoreductase</fullName>
    </submittedName>
</protein>
<dbReference type="SUPFAM" id="SSF50475">
    <property type="entry name" value="FMN-binding split barrel"/>
    <property type="match status" value="1"/>
</dbReference>
<dbReference type="PANTHER" id="PTHR39428">
    <property type="entry name" value="F420H(2)-DEPENDENT QUINONE REDUCTASE RV1261C"/>
    <property type="match status" value="1"/>
</dbReference>
<reference evidence="4 5" key="1">
    <citation type="submission" date="2019-07" db="EMBL/GenBank/DDBJ databases">
        <authorList>
            <person name="Duangmal K."/>
            <person name="Teo W.F.A."/>
        </authorList>
    </citation>
    <scope>NUCLEOTIDE SEQUENCE [LARGE SCALE GENOMIC DNA]</scope>
    <source>
        <strain evidence="4 5">TBRC 6029</strain>
    </source>
</reference>
<dbReference type="InterPro" id="IPR004378">
    <property type="entry name" value="F420H2_quin_Rdtase"/>
</dbReference>
<evidence type="ECO:0000313" key="5">
    <source>
        <dbReference type="Proteomes" id="UP000320011"/>
    </source>
</evidence>
<proteinExistence type="inferred from homology"/>